<feature type="transmembrane region" description="Helical" evidence="1">
    <location>
        <begin position="52"/>
        <end position="73"/>
    </location>
</feature>
<sequence>MNEKEYRIMLLEFYKENSKFMEKLIPSTSLVAIGAFISKVDITVSLSCYMKMFFLFFIFCFALTIVLSVYTIVKTQKIIRETYEDLKNEKFQIVEILEDGYRWLFIISLCISFIFISTIVIGG</sequence>
<gene>
    <name evidence="3" type="ORF">CHQ83_09435</name>
    <name evidence="2" type="ORF">FNO190_1108</name>
</gene>
<evidence type="ECO:0000313" key="5">
    <source>
        <dbReference type="Proteomes" id="UP000774689"/>
    </source>
</evidence>
<feature type="transmembrane region" description="Helical" evidence="1">
    <location>
        <begin position="20"/>
        <end position="40"/>
    </location>
</feature>
<evidence type="ECO:0000256" key="1">
    <source>
        <dbReference type="SAM" id="Phobius"/>
    </source>
</evidence>
<accession>A0AAP7FVI1</accession>
<dbReference type="AlphaFoldDB" id="A0AAP7FVI1"/>
<proteinExistence type="predicted"/>
<keyword evidence="4" id="KW-1185">Reference proteome</keyword>
<reference evidence="2" key="2">
    <citation type="submission" date="2017-08" db="EMBL/GenBank/DDBJ databases">
        <title>Complete Genome Sequence of Francisella noatunensis subsp. orientalis strain FNO190.</title>
        <authorList>
            <person name="Pereira F.L."/>
            <person name="Goncalves L.A."/>
            <person name="Guilherme T.C."/>
            <person name="Soares S.C."/>
            <person name="Dorella F.A."/>
            <person name="Carvalho A.F."/>
            <person name="Leibowitz M.P."/>
            <person name="Leal C.A.G."/>
            <person name="Azevedo V.A.C."/>
            <person name="Figueiredo H.C.P."/>
        </authorList>
    </citation>
    <scope>NUCLEOTIDE SEQUENCE</scope>
    <source>
        <strain evidence="2">FNO190</strain>
    </source>
</reference>
<protein>
    <submittedName>
        <fullName evidence="3">Uncharacterized protein</fullName>
    </submittedName>
</protein>
<keyword evidence="1" id="KW-0812">Transmembrane</keyword>
<dbReference type="Proteomes" id="UP000035930">
    <property type="component" value="Chromosome"/>
</dbReference>
<dbReference type="RefSeq" id="WP_030005636.1">
    <property type="nucleotide sequence ID" value="NZ_CP011923.2"/>
</dbReference>
<evidence type="ECO:0000313" key="2">
    <source>
        <dbReference type="EMBL" id="AKN88808.1"/>
    </source>
</evidence>
<dbReference type="EMBL" id="CP011923">
    <property type="protein sequence ID" value="AKN88808.1"/>
    <property type="molecule type" value="Genomic_DNA"/>
</dbReference>
<evidence type="ECO:0000313" key="4">
    <source>
        <dbReference type="Proteomes" id="UP000035930"/>
    </source>
</evidence>
<dbReference type="Proteomes" id="UP000774689">
    <property type="component" value="Unassembled WGS sequence"/>
</dbReference>
<feature type="transmembrane region" description="Helical" evidence="1">
    <location>
        <begin position="100"/>
        <end position="121"/>
    </location>
</feature>
<keyword evidence="1" id="KW-1133">Transmembrane helix</keyword>
<reference evidence="4" key="1">
    <citation type="submission" date="2015-02" db="EMBL/GenBank/DDBJ databases">
        <title>Complete genome sequence of Francisella noatunensis subsp. orientalis FNO190 isolated from farm-raised Nile tilapia in Brazil.</title>
        <authorList>
            <person name="Figueiredo H.C.P."/>
            <person name="Leal C.A.G."/>
            <person name="Pereira F.L."/>
            <person name="Soares S.C."/>
            <person name="Goncalves L.A."/>
            <person name="Dorella F.A."/>
            <person name="Carvalho A.F."/>
            <person name="Azevedo V.A.C."/>
        </authorList>
    </citation>
    <scope>NUCLEOTIDE SEQUENCE [LARGE SCALE GENOMIC DNA]</scope>
    <source>
        <strain evidence="4">FNO190</strain>
    </source>
</reference>
<reference evidence="3" key="3">
    <citation type="journal article" date="2020" name="Int. J. Syst. Evol. Microbiol.">
        <title>Reclassification of Francisella noatunensis subsp. orientalis Ottem et al. 2009 as Francisella orientalis sp. nov., Francisella noatunensis subsp. chilensis subsp. nov. and emended description of Francisella noatunensis.</title>
        <authorList>
            <person name="Ramirez-Paredes J.G."/>
            <person name="Larsson P."/>
            <person name="Thompson K.D."/>
            <person name="Penman D.J."/>
            <person name="Busse H.J."/>
            <person name="Ohrman C."/>
            <person name="Sjodin A."/>
            <person name="Soto E."/>
            <person name="Richards R.H."/>
            <person name="Adams A."/>
            <person name="Colquhoun D.J."/>
        </authorList>
    </citation>
    <scope>NUCLEOTIDE SEQUENCE</scope>
    <source>
        <strain evidence="3">LADL-07285A</strain>
    </source>
</reference>
<name>A0AAP7FVI1_9GAMM</name>
<dbReference type="GeneID" id="45433226"/>
<keyword evidence="1" id="KW-0472">Membrane</keyword>
<dbReference type="EMBL" id="QPQM01000025">
    <property type="protein sequence ID" value="NIY57348.1"/>
    <property type="molecule type" value="Genomic_DNA"/>
</dbReference>
<evidence type="ECO:0000313" key="3">
    <source>
        <dbReference type="EMBL" id="NIY57348.1"/>
    </source>
</evidence>
<organism evidence="3 5">
    <name type="scientific">Francisella orientalis</name>
    <dbReference type="NCBI Taxonomy" id="299583"/>
    <lineage>
        <taxon>Bacteria</taxon>
        <taxon>Pseudomonadati</taxon>
        <taxon>Pseudomonadota</taxon>
        <taxon>Gammaproteobacteria</taxon>
        <taxon>Thiotrichales</taxon>
        <taxon>Francisellaceae</taxon>
        <taxon>Francisella</taxon>
    </lineage>
</organism>